<dbReference type="PROSITE" id="PS50245">
    <property type="entry name" value="CAP_GLY_2"/>
    <property type="match status" value="1"/>
</dbReference>
<keyword evidence="8" id="KW-1185">Reference proteome</keyword>
<evidence type="ECO:0000256" key="2">
    <source>
        <dbReference type="ARBA" id="ARBA00022614"/>
    </source>
</evidence>
<name>A0A814FCX4_ADIRI</name>
<evidence type="ECO:0000259" key="5">
    <source>
        <dbReference type="PROSITE" id="PS50245"/>
    </source>
</evidence>
<dbReference type="EMBL" id="CAJNOR010005646">
    <property type="protein sequence ID" value="CAF1571072.1"/>
    <property type="molecule type" value="Genomic_DNA"/>
</dbReference>
<dbReference type="Pfam" id="PF12799">
    <property type="entry name" value="LRR_4"/>
    <property type="match status" value="1"/>
</dbReference>
<evidence type="ECO:0000313" key="8">
    <source>
        <dbReference type="Proteomes" id="UP000663828"/>
    </source>
</evidence>
<feature type="domain" description="CAP-Gly" evidence="5">
    <location>
        <begin position="21"/>
        <end position="64"/>
    </location>
</feature>
<sequence length="510" mass="59530">MKIGDQILVDGKSPATVRYIGPVDGHPGQWIGIEWWNQEGKHDGTFNGKFYFQTTHPMTGSFIRQERIQFGHSFTQAICRQYVKSYSNEDIRTDINYSLFGKQYSDYVIDLASMLRIDLSSQWVNAFDDNDDIYANLRQIKELNIRQNLLTNWSELWSRLQNHFPHLEILNVSNCRMIFDQSPTKEYLHINQLVLIDIDSDCDIFENICKYFPNLTTIHLDLNRLSFISETFVSQLPNLTTVSLSDNPTLKSWDPFINRLGKLKHLEELILNNCAIDEIQFPNEELFPSLKYLYMSDNHISSFSSINELSRLPALISFSILRNPIYPSNPIECETAKQMIIARLPCLTHFNRVLITRDERRGAEIDYLQRYAQEYFDQKLDFIHDHRQYRKLIDKHGEPLKRNTNETSKKGLCIRPNLLQVIFELGDENERKIEKKIPPSMTIAKLKTFVRKLFPSQLTNDIQLNLFIVIDSNHKELMSNEYQDVHFYVGSCVTAHASDQASIIRIETVS</sequence>
<dbReference type="OrthoDB" id="5273213at2759"/>
<dbReference type="AlphaFoldDB" id="A0A814FCX4"/>
<evidence type="ECO:0000313" key="9">
    <source>
        <dbReference type="Proteomes" id="UP000663852"/>
    </source>
</evidence>
<dbReference type="InterPro" id="IPR000938">
    <property type="entry name" value="CAP-Gly_domain"/>
</dbReference>
<gene>
    <name evidence="6" type="ORF">EDS130_LOCUS13767</name>
    <name evidence="7" type="ORF">XAT740_LOCUS44483</name>
</gene>
<proteinExistence type="predicted"/>
<reference evidence="6" key="1">
    <citation type="submission" date="2021-02" db="EMBL/GenBank/DDBJ databases">
        <authorList>
            <person name="Nowell W R."/>
        </authorList>
    </citation>
    <scope>NUCLEOTIDE SEQUENCE</scope>
</reference>
<dbReference type="GO" id="GO:0007010">
    <property type="term" value="P:cytoskeleton organization"/>
    <property type="evidence" value="ECO:0007669"/>
    <property type="project" value="TreeGrafter"/>
</dbReference>
<dbReference type="Gene3D" id="3.10.20.90">
    <property type="entry name" value="Phosphatidylinositol 3-kinase Catalytic Subunit, Chain A, domain 1"/>
    <property type="match status" value="1"/>
</dbReference>
<evidence type="ECO:0000313" key="7">
    <source>
        <dbReference type="EMBL" id="CAF1571072.1"/>
    </source>
</evidence>
<dbReference type="EMBL" id="CAJNOJ010000055">
    <property type="protein sequence ID" value="CAF0978977.1"/>
    <property type="molecule type" value="Genomic_DNA"/>
</dbReference>
<dbReference type="PANTHER" id="PTHR18849">
    <property type="entry name" value="LEUCINE RICH REPEAT PROTEIN"/>
    <property type="match status" value="1"/>
</dbReference>
<dbReference type="Gene3D" id="2.30.30.190">
    <property type="entry name" value="CAP Gly-rich-like domain"/>
    <property type="match status" value="1"/>
</dbReference>
<dbReference type="InterPro" id="IPR001611">
    <property type="entry name" value="Leu-rich_rpt"/>
</dbReference>
<dbReference type="Proteomes" id="UP000663852">
    <property type="component" value="Unassembled WGS sequence"/>
</dbReference>
<dbReference type="PROSITE" id="PS51450">
    <property type="entry name" value="LRR"/>
    <property type="match status" value="1"/>
</dbReference>
<comment type="caution">
    <text evidence="6">The sequence shown here is derived from an EMBL/GenBank/DDBJ whole genome shotgun (WGS) entry which is preliminary data.</text>
</comment>
<keyword evidence="3" id="KW-0677">Repeat</keyword>
<dbReference type="InterPro" id="IPR036859">
    <property type="entry name" value="CAP-Gly_dom_sf"/>
</dbReference>
<evidence type="ECO:0000256" key="1">
    <source>
        <dbReference type="ARBA" id="ARBA00015004"/>
    </source>
</evidence>
<keyword evidence="2" id="KW-0433">Leucine-rich repeat</keyword>
<protein>
    <recommendedName>
        <fullName evidence="1">Tubulin-specific chaperone E</fullName>
    </recommendedName>
    <alternativeName>
        <fullName evidence="4">Tubulin-folding cofactor E</fullName>
    </alternativeName>
</protein>
<dbReference type="SMART" id="SM01052">
    <property type="entry name" value="CAP_GLY"/>
    <property type="match status" value="1"/>
</dbReference>
<dbReference type="SUPFAM" id="SSF74924">
    <property type="entry name" value="Cap-Gly domain"/>
    <property type="match status" value="1"/>
</dbReference>
<evidence type="ECO:0000313" key="6">
    <source>
        <dbReference type="EMBL" id="CAF0978977.1"/>
    </source>
</evidence>
<dbReference type="PANTHER" id="PTHR18849:SF0">
    <property type="entry name" value="CILIA- AND FLAGELLA-ASSOCIATED PROTEIN 410-RELATED"/>
    <property type="match status" value="1"/>
</dbReference>
<dbReference type="Pfam" id="PF01302">
    <property type="entry name" value="CAP_GLY"/>
    <property type="match status" value="1"/>
</dbReference>
<evidence type="ECO:0000256" key="3">
    <source>
        <dbReference type="ARBA" id="ARBA00022737"/>
    </source>
</evidence>
<dbReference type="SUPFAM" id="SSF52058">
    <property type="entry name" value="L domain-like"/>
    <property type="match status" value="1"/>
</dbReference>
<dbReference type="Gene3D" id="3.80.10.10">
    <property type="entry name" value="Ribonuclease Inhibitor"/>
    <property type="match status" value="2"/>
</dbReference>
<evidence type="ECO:0000256" key="4">
    <source>
        <dbReference type="ARBA" id="ARBA00030180"/>
    </source>
</evidence>
<accession>A0A814FCX4</accession>
<organism evidence="6 9">
    <name type="scientific">Adineta ricciae</name>
    <name type="common">Rotifer</name>
    <dbReference type="NCBI Taxonomy" id="249248"/>
    <lineage>
        <taxon>Eukaryota</taxon>
        <taxon>Metazoa</taxon>
        <taxon>Spiralia</taxon>
        <taxon>Gnathifera</taxon>
        <taxon>Rotifera</taxon>
        <taxon>Eurotatoria</taxon>
        <taxon>Bdelloidea</taxon>
        <taxon>Adinetida</taxon>
        <taxon>Adinetidae</taxon>
        <taxon>Adineta</taxon>
    </lineage>
</organism>
<dbReference type="InterPro" id="IPR025875">
    <property type="entry name" value="Leu-rich_rpt_4"/>
</dbReference>
<dbReference type="InterPro" id="IPR032675">
    <property type="entry name" value="LRR_dom_sf"/>
</dbReference>
<dbReference type="Proteomes" id="UP000663828">
    <property type="component" value="Unassembled WGS sequence"/>
</dbReference>